<evidence type="ECO:0000313" key="2">
    <source>
        <dbReference type="Proteomes" id="UP000054166"/>
    </source>
</evidence>
<keyword evidence="2" id="KW-1185">Reference proteome</keyword>
<reference evidence="1 2" key="1">
    <citation type="submission" date="2014-04" db="EMBL/GenBank/DDBJ databases">
        <authorList>
            <consortium name="DOE Joint Genome Institute"/>
            <person name="Kuo A."/>
            <person name="Tarkka M."/>
            <person name="Buscot F."/>
            <person name="Kohler A."/>
            <person name="Nagy L.G."/>
            <person name="Floudas D."/>
            <person name="Copeland A."/>
            <person name="Barry K.W."/>
            <person name="Cichocki N."/>
            <person name="Veneault-Fourrey C."/>
            <person name="LaButti K."/>
            <person name="Lindquist E.A."/>
            <person name="Lipzen A."/>
            <person name="Lundell T."/>
            <person name="Morin E."/>
            <person name="Murat C."/>
            <person name="Sun H."/>
            <person name="Tunlid A."/>
            <person name="Henrissat B."/>
            <person name="Grigoriev I.V."/>
            <person name="Hibbett D.S."/>
            <person name="Martin F."/>
            <person name="Nordberg H.P."/>
            <person name="Cantor M.N."/>
            <person name="Hua S.X."/>
        </authorList>
    </citation>
    <scope>NUCLEOTIDE SEQUENCE [LARGE SCALE GENOMIC DNA]</scope>
    <source>
        <strain evidence="1 2">F 1598</strain>
    </source>
</reference>
<dbReference type="Proteomes" id="UP000054166">
    <property type="component" value="Unassembled WGS sequence"/>
</dbReference>
<proteinExistence type="predicted"/>
<accession>A0A0C3AZF8</accession>
<sequence length="237" mass="26281">MSLILSDVVPDDSGPSWASADLVADIDPVPPYYGDILSFDVPFFRGVSPPSHHIPYSPSDPTSYAPPYPISPSDPVTSIICYSCRVHLDHFRVEFTSGPVHVNSLVQGEDWDGPMLVLRWVAVNSLEIVGECEGRDFEGQCIVRFLVFMHFRVRRPEDLMLVEGVWRLWQYPAAPDSSVFLARARPVEELPPPGPLFDIPISNSPSPSLSPSQSPNNSWIRSIPTILVAFLSHCSLV</sequence>
<dbReference type="HOGENOM" id="CLU_1175813_0_0_1"/>
<dbReference type="InParanoid" id="A0A0C3AZF8"/>
<dbReference type="AlphaFoldDB" id="A0A0C3AZF8"/>
<gene>
    <name evidence="1" type="ORF">PILCRDRAFT_10513</name>
</gene>
<name>A0A0C3AZF8_PILCF</name>
<organism evidence="1 2">
    <name type="scientific">Piloderma croceum (strain F 1598)</name>
    <dbReference type="NCBI Taxonomy" id="765440"/>
    <lineage>
        <taxon>Eukaryota</taxon>
        <taxon>Fungi</taxon>
        <taxon>Dikarya</taxon>
        <taxon>Basidiomycota</taxon>
        <taxon>Agaricomycotina</taxon>
        <taxon>Agaricomycetes</taxon>
        <taxon>Agaricomycetidae</taxon>
        <taxon>Atheliales</taxon>
        <taxon>Atheliaceae</taxon>
        <taxon>Piloderma</taxon>
    </lineage>
</organism>
<dbReference type="EMBL" id="KN833010">
    <property type="protein sequence ID" value="KIM79393.1"/>
    <property type="molecule type" value="Genomic_DNA"/>
</dbReference>
<reference evidence="2" key="2">
    <citation type="submission" date="2015-01" db="EMBL/GenBank/DDBJ databases">
        <title>Evolutionary Origins and Diversification of the Mycorrhizal Mutualists.</title>
        <authorList>
            <consortium name="DOE Joint Genome Institute"/>
            <consortium name="Mycorrhizal Genomics Consortium"/>
            <person name="Kohler A."/>
            <person name="Kuo A."/>
            <person name="Nagy L.G."/>
            <person name="Floudas D."/>
            <person name="Copeland A."/>
            <person name="Barry K.W."/>
            <person name="Cichocki N."/>
            <person name="Veneault-Fourrey C."/>
            <person name="LaButti K."/>
            <person name="Lindquist E.A."/>
            <person name="Lipzen A."/>
            <person name="Lundell T."/>
            <person name="Morin E."/>
            <person name="Murat C."/>
            <person name="Riley R."/>
            <person name="Ohm R."/>
            <person name="Sun H."/>
            <person name="Tunlid A."/>
            <person name="Henrissat B."/>
            <person name="Grigoriev I.V."/>
            <person name="Hibbett D.S."/>
            <person name="Martin F."/>
        </authorList>
    </citation>
    <scope>NUCLEOTIDE SEQUENCE [LARGE SCALE GENOMIC DNA]</scope>
    <source>
        <strain evidence="2">F 1598</strain>
    </source>
</reference>
<evidence type="ECO:0000313" key="1">
    <source>
        <dbReference type="EMBL" id="KIM79393.1"/>
    </source>
</evidence>
<protein>
    <submittedName>
        <fullName evidence="1">Uncharacterized protein</fullName>
    </submittedName>
</protein>